<comment type="caution">
    <text evidence="1">The sequence shown here is derived from an EMBL/GenBank/DDBJ whole genome shotgun (WGS) entry which is preliminary data.</text>
</comment>
<sequence>MSSAGISQESTASSAVPDPSAAVLYVCADRSSPSMPELASERAVEEGQAFARERKLRVMEVVTDPYGEPDPSLREGWQRVRALAAAGAVATVIVRWPAMIAPEARHEYRYREATWLQEQGVKVHYTWAPLAASTGECR</sequence>
<reference evidence="1 2" key="1">
    <citation type="submission" date="2024-01" db="EMBL/GenBank/DDBJ databases">
        <title>Metagenomic exploration of the rhizosphere soil microbial community and their significance in facilitating the development of wild simulated ginseng.</title>
        <authorList>
            <person name="Huang J."/>
        </authorList>
    </citation>
    <scope>NUCLEOTIDE SEQUENCE [LARGE SCALE GENOMIC DNA]</scope>
    <source>
        <strain evidence="1 2">WY141</strain>
    </source>
</reference>
<evidence type="ECO:0008006" key="3">
    <source>
        <dbReference type="Google" id="ProtNLM"/>
    </source>
</evidence>
<keyword evidence="2" id="KW-1185">Reference proteome</keyword>
<dbReference type="GeneID" id="87636625"/>
<protein>
    <recommendedName>
        <fullName evidence="3">Recombinase family protein</fullName>
    </recommendedName>
</protein>
<gene>
    <name evidence="1" type="ORF">ABR748_33260</name>
</gene>
<dbReference type="Proteomes" id="UP001456562">
    <property type="component" value="Unassembled WGS sequence"/>
</dbReference>
<dbReference type="EMBL" id="JBEJUE010000048">
    <property type="protein sequence ID" value="MER0429033.1"/>
    <property type="molecule type" value="Genomic_DNA"/>
</dbReference>
<evidence type="ECO:0000313" key="1">
    <source>
        <dbReference type="EMBL" id="MER0429033.1"/>
    </source>
</evidence>
<accession>A0ABV1QCZ3</accession>
<dbReference type="RefSeq" id="WP_233289846.1">
    <property type="nucleotide sequence ID" value="NZ_CP054927.1"/>
</dbReference>
<proteinExistence type="predicted"/>
<evidence type="ECO:0000313" key="2">
    <source>
        <dbReference type="Proteomes" id="UP001456562"/>
    </source>
</evidence>
<name>A0ABV1QCZ3_STRMI</name>
<organism evidence="1 2">
    <name type="scientific">Streptomyces microflavus</name>
    <name type="common">Streptomyces lipmanii</name>
    <dbReference type="NCBI Taxonomy" id="1919"/>
    <lineage>
        <taxon>Bacteria</taxon>
        <taxon>Bacillati</taxon>
        <taxon>Actinomycetota</taxon>
        <taxon>Actinomycetes</taxon>
        <taxon>Kitasatosporales</taxon>
        <taxon>Streptomycetaceae</taxon>
        <taxon>Streptomyces</taxon>
    </lineage>
</organism>